<evidence type="ECO:0000313" key="1">
    <source>
        <dbReference type="EMBL" id="AFI85786.1"/>
    </source>
</evidence>
<gene>
    <name evidence="1" type="ordered locus">Q7A_3011</name>
</gene>
<organism evidence="1 2">
    <name type="scientific">Methylophaga nitratireducenticrescens</name>
    <dbReference type="NCBI Taxonomy" id="754476"/>
    <lineage>
        <taxon>Bacteria</taxon>
        <taxon>Pseudomonadati</taxon>
        <taxon>Pseudomonadota</taxon>
        <taxon>Gammaproteobacteria</taxon>
        <taxon>Thiotrichales</taxon>
        <taxon>Piscirickettsiaceae</taxon>
        <taxon>Methylophaga</taxon>
    </lineage>
</organism>
<evidence type="ECO:0008006" key="3">
    <source>
        <dbReference type="Google" id="ProtNLM"/>
    </source>
</evidence>
<dbReference type="Gene3D" id="3.90.1580.10">
    <property type="entry name" value="paralog of FGE (formylglycine-generating enzyme)"/>
    <property type="match status" value="1"/>
</dbReference>
<dbReference type="SUPFAM" id="SSF56436">
    <property type="entry name" value="C-type lectin-like"/>
    <property type="match status" value="1"/>
</dbReference>
<keyword evidence="2" id="KW-1185">Reference proteome</keyword>
<accession>I1XN17</accession>
<evidence type="ECO:0000313" key="2">
    <source>
        <dbReference type="Proteomes" id="UP000009144"/>
    </source>
</evidence>
<name>I1XN17_METNJ</name>
<dbReference type="HOGENOM" id="CLU_3218518_0_0_6"/>
<dbReference type="InterPro" id="IPR042095">
    <property type="entry name" value="SUMF_sf"/>
</dbReference>
<sequence>MANQYVLKGGCVATPKHHMRASYRNFYRPYDRWAFTGIRLAKDL</sequence>
<protein>
    <recommendedName>
        <fullName evidence="3">Ergothioneine biosynthesis protein EgtB</fullName>
    </recommendedName>
</protein>
<reference evidence="1 2" key="1">
    <citation type="journal article" date="2012" name="J. Bacteriol.">
        <title>Complete genome sequences of Methylophaga sp. strain JAM1 and Methylophaga sp. strain JAM7.</title>
        <authorList>
            <person name="Villeneuve C."/>
            <person name="Martineau C."/>
            <person name="Mauffrey F."/>
            <person name="Villemur R."/>
        </authorList>
    </citation>
    <scope>NUCLEOTIDE SEQUENCE [LARGE SCALE GENOMIC DNA]</scope>
    <source>
        <strain evidence="1 2">JAM1</strain>
    </source>
</reference>
<reference evidence="1 2" key="2">
    <citation type="journal article" date="2013" name="Int. J. Syst. Evol. Microbiol.">
        <title>Methylophaga nitratireducenticrescens sp. nov. and Methylophaga frappieri sp. nov., isolated from the biofilm of the methanol-fed denitrification system treating the seawater at the Montreal Biodome.</title>
        <authorList>
            <person name="Villeneuve C."/>
            <person name="Martineau C."/>
            <person name="Mauffrey F."/>
            <person name="Villemur R."/>
        </authorList>
    </citation>
    <scope>NUCLEOTIDE SEQUENCE [LARGE SCALE GENOMIC DNA]</scope>
    <source>
        <strain evidence="1 2">JAM1</strain>
    </source>
</reference>
<dbReference type="PATRIC" id="fig|754476.3.peg.2957"/>
<dbReference type="Proteomes" id="UP000009144">
    <property type="component" value="Chromosome"/>
</dbReference>
<dbReference type="InterPro" id="IPR016187">
    <property type="entry name" value="CTDL_fold"/>
</dbReference>
<dbReference type="eggNOG" id="COG1262">
    <property type="taxonomic scope" value="Bacteria"/>
</dbReference>
<dbReference type="RefSeq" id="WP_014708147.1">
    <property type="nucleotide sequence ID" value="NC_017857.3"/>
</dbReference>
<dbReference type="STRING" id="754476.Q7A_3011"/>
<proteinExistence type="predicted"/>
<dbReference type="AlphaFoldDB" id="I1XN17"/>
<dbReference type="EMBL" id="CP003390">
    <property type="protein sequence ID" value="AFI85786.1"/>
    <property type="molecule type" value="Genomic_DNA"/>
</dbReference>